<gene>
    <name evidence="2" type="ORF">ElyMa_005678300</name>
</gene>
<dbReference type="Proteomes" id="UP000762676">
    <property type="component" value="Unassembled WGS sequence"/>
</dbReference>
<reference evidence="2 3" key="1">
    <citation type="journal article" date="2021" name="Elife">
        <title>Chloroplast acquisition without the gene transfer in kleptoplastic sea slugs, Plakobranchus ocellatus.</title>
        <authorList>
            <person name="Maeda T."/>
            <person name="Takahashi S."/>
            <person name="Yoshida T."/>
            <person name="Shimamura S."/>
            <person name="Takaki Y."/>
            <person name="Nagai Y."/>
            <person name="Toyoda A."/>
            <person name="Suzuki Y."/>
            <person name="Arimoto A."/>
            <person name="Ishii H."/>
            <person name="Satoh N."/>
            <person name="Nishiyama T."/>
            <person name="Hasebe M."/>
            <person name="Maruyama T."/>
            <person name="Minagawa J."/>
            <person name="Obokata J."/>
            <person name="Shigenobu S."/>
        </authorList>
    </citation>
    <scope>NUCLEOTIDE SEQUENCE [LARGE SCALE GENOMIC DNA]</scope>
</reference>
<feature type="region of interest" description="Disordered" evidence="1">
    <location>
        <begin position="1"/>
        <end position="57"/>
    </location>
</feature>
<accession>A0AAV4FEK7</accession>
<sequence>MSVAPSKSFKESIEEKAAEVSRRTGLQYTQRSPVKSVTAKNMSSPTKVISHSPNKVSAGTKGVQQLLAEGCQESMTTCSQMAAQNRAARAAELASLSNRFKNGILRDDASSSDEAVPPSEQAQGQAPRIEALTPGKDKPEPKTPASSRKEAVREKARAVGALGAQINESPRVQGLDCGLDEEYGPTCHI</sequence>
<feature type="compositionally biased region" description="Basic and acidic residues" evidence="1">
    <location>
        <begin position="135"/>
        <end position="157"/>
    </location>
</feature>
<comment type="caution">
    <text evidence="2">The sequence shown here is derived from an EMBL/GenBank/DDBJ whole genome shotgun (WGS) entry which is preliminary data.</text>
</comment>
<dbReference type="EMBL" id="BMAT01011368">
    <property type="protein sequence ID" value="GFR71409.1"/>
    <property type="molecule type" value="Genomic_DNA"/>
</dbReference>
<feature type="compositionally biased region" description="Basic and acidic residues" evidence="1">
    <location>
        <begin position="8"/>
        <end position="22"/>
    </location>
</feature>
<keyword evidence="3" id="KW-1185">Reference proteome</keyword>
<proteinExistence type="predicted"/>
<feature type="region of interest" description="Disordered" evidence="1">
    <location>
        <begin position="104"/>
        <end position="177"/>
    </location>
</feature>
<evidence type="ECO:0000313" key="3">
    <source>
        <dbReference type="Proteomes" id="UP000762676"/>
    </source>
</evidence>
<organism evidence="2 3">
    <name type="scientific">Elysia marginata</name>
    <dbReference type="NCBI Taxonomy" id="1093978"/>
    <lineage>
        <taxon>Eukaryota</taxon>
        <taxon>Metazoa</taxon>
        <taxon>Spiralia</taxon>
        <taxon>Lophotrochozoa</taxon>
        <taxon>Mollusca</taxon>
        <taxon>Gastropoda</taxon>
        <taxon>Heterobranchia</taxon>
        <taxon>Euthyneura</taxon>
        <taxon>Panpulmonata</taxon>
        <taxon>Sacoglossa</taxon>
        <taxon>Placobranchoidea</taxon>
        <taxon>Plakobranchidae</taxon>
        <taxon>Elysia</taxon>
    </lineage>
</organism>
<dbReference type="AlphaFoldDB" id="A0AAV4FEK7"/>
<name>A0AAV4FEK7_9GAST</name>
<protein>
    <submittedName>
        <fullName evidence="2">Uncharacterized protein</fullName>
    </submittedName>
</protein>
<evidence type="ECO:0000313" key="2">
    <source>
        <dbReference type="EMBL" id="GFR71409.1"/>
    </source>
</evidence>
<evidence type="ECO:0000256" key="1">
    <source>
        <dbReference type="SAM" id="MobiDB-lite"/>
    </source>
</evidence>
<feature type="compositionally biased region" description="Polar residues" evidence="1">
    <location>
        <begin position="24"/>
        <end position="57"/>
    </location>
</feature>